<feature type="transmembrane region" description="Helical" evidence="9">
    <location>
        <begin position="499"/>
        <end position="519"/>
    </location>
</feature>
<evidence type="ECO:0000256" key="7">
    <source>
        <dbReference type="ARBA" id="ARBA00023136"/>
    </source>
</evidence>
<dbReference type="GO" id="GO:0016471">
    <property type="term" value="C:vacuolar proton-transporting V-type ATPase complex"/>
    <property type="evidence" value="ECO:0007669"/>
    <property type="project" value="TreeGrafter"/>
</dbReference>
<keyword evidence="3" id="KW-0813">Transport</keyword>
<feature type="transmembrane region" description="Helical" evidence="9">
    <location>
        <begin position="358"/>
        <end position="382"/>
    </location>
</feature>
<dbReference type="PANTHER" id="PTHR11629">
    <property type="entry name" value="VACUOLAR PROTON ATPASES"/>
    <property type="match status" value="1"/>
</dbReference>
<dbReference type="AlphaFoldDB" id="A0A5P1R7Q6"/>
<feature type="transmembrane region" description="Helical" evidence="9">
    <location>
        <begin position="402"/>
        <end position="420"/>
    </location>
</feature>
<dbReference type="InterPro" id="IPR002490">
    <property type="entry name" value="V-ATPase_116kDa_su"/>
</dbReference>
<name>A0A5P1R7Q6_9GAMM</name>
<evidence type="ECO:0000256" key="4">
    <source>
        <dbReference type="ARBA" id="ARBA00022692"/>
    </source>
</evidence>
<evidence type="ECO:0000256" key="2">
    <source>
        <dbReference type="ARBA" id="ARBA00009904"/>
    </source>
</evidence>
<reference evidence="10 11" key="1">
    <citation type="journal article" date="2019" name="Biochem. Eng. J.">
        <title>Metabolic engineering of the marine bacteria Neptunomonas concharum for the production of acetoin and meso-2,3-butanediol from acetate.</title>
        <authorList>
            <person name="Li W."/>
            <person name="Pu N."/>
            <person name="Liu C.-X."/>
            <person name="Yuan Q.-P."/>
            <person name="Li Z.-J."/>
        </authorList>
    </citation>
    <scope>NUCLEOTIDE SEQUENCE [LARGE SCALE GENOMIC DNA]</scope>
    <source>
        <strain evidence="10 11">JCM17730</strain>
    </source>
</reference>
<dbReference type="GO" id="GO:0051117">
    <property type="term" value="F:ATPase binding"/>
    <property type="evidence" value="ECO:0007669"/>
    <property type="project" value="TreeGrafter"/>
</dbReference>
<comment type="similarity">
    <text evidence="2">Belongs to the V-ATPase 116 kDa subunit family.</text>
</comment>
<dbReference type="GO" id="GO:0007035">
    <property type="term" value="P:vacuolar acidification"/>
    <property type="evidence" value="ECO:0007669"/>
    <property type="project" value="TreeGrafter"/>
</dbReference>
<proteinExistence type="inferred from homology"/>
<evidence type="ECO:0000256" key="9">
    <source>
        <dbReference type="SAM" id="Phobius"/>
    </source>
</evidence>
<gene>
    <name evidence="10" type="ORF">F0U83_02305</name>
</gene>
<evidence type="ECO:0000256" key="5">
    <source>
        <dbReference type="ARBA" id="ARBA00022989"/>
    </source>
</evidence>
<feature type="transmembrane region" description="Helical" evidence="9">
    <location>
        <begin position="455"/>
        <end position="479"/>
    </location>
</feature>
<dbReference type="EMBL" id="CP043869">
    <property type="protein sequence ID" value="QEQ95627.1"/>
    <property type="molecule type" value="Genomic_DNA"/>
</dbReference>
<keyword evidence="7 9" id="KW-0472">Membrane</keyword>
<protein>
    <submittedName>
        <fullName evidence="10">V-type ATP synthase subunit I</fullName>
    </submittedName>
</protein>
<dbReference type="GO" id="GO:0046961">
    <property type="term" value="F:proton-transporting ATPase activity, rotational mechanism"/>
    <property type="evidence" value="ECO:0007669"/>
    <property type="project" value="InterPro"/>
</dbReference>
<organism evidence="10 11">
    <name type="scientific">Neptunomonas concharum</name>
    <dbReference type="NCBI Taxonomy" id="1031538"/>
    <lineage>
        <taxon>Bacteria</taxon>
        <taxon>Pseudomonadati</taxon>
        <taxon>Pseudomonadota</taxon>
        <taxon>Gammaproteobacteria</taxon>
        <taxon>Oceanospirillales</taxon>
        <taxon>Oceanospirillaceae</taxon>
        <taxon>Neptunomonas</taxon>
    </lineage>
</organism>
<keyword evidence="11" id="KW-1185">Reference proteome</keyword>
<keyword evidence="4 9" id="KW-0812">Transmembrane</keyword>
<evidence type="ECO:0000256" key="3">
    <source>
        <dbReference type="ARBA" id="ARBA00022448"/>
    </source>
</evidence>
<dbReference type="RefSeq" id="WP_138986331.1">
    <property type="nucleotide sequence ID" value="NZ_CP043869.1"/>
</dbReference>
<evidence type="ECO:0000313" key="11">
    <source>
        <dbReference type="Proteomes" id="UP000324760"/>
    </source>
</evidence>
<evidence type="ECO:0000313" key="10">
    <source>
        <dbReference type="EMBL" id="QEQ95627.1"/>
    </source>
</evidence>
<keyword evidence="5 9" id="KW-1133">Transmembrane helix</keyword>
<evidence type="ECO:0000256" key="1">
    <source>
        <dbReference type="ARBA" id="ARBA00004141"/>
    </source>
</evidence>
<dbReference type="KEGG" id="ncu:F0U83_02305"/>
<evidence type="ECO:0000256" key="6">
    <source>
        <dbReference type="ARBA" id="ARBA00023065"/>
    </source>
</evidence>
<accession>A0A5P1R7Q6</accession>
<feature type="transmembrane region" description="Helical" evidence="9">
    <location>
        <begin position="539"/>
        <end position="562"/>
    </location>
</feature>
<dbReference type="Proteomes" id="UP000324760">
    <property type="component" value="Chromosome"/>
</dbReference>
<dbReference type="GO" id="GO:0033179">
    <property type="term" value="C:proton-transporting V-type ATPase, V0 domain"/>
    <property type="evidence" value="ECO:0007669"/>
    <property type="project" value="InterPro"/>
</dbReference>
<sequence>MSILKLQKATLIGLTEHKAQLLDQLQTLGVLHIIPLSSKKMRESHTPQEADVSPEYLSTLLAYLLSCSHKRRQVLSERHFKLDTILAEVSENRNRRLALLERRDFLKKRIKDLRPWGSFILPEHGELYEHKLWFYLVPNYKMRELSDVPLPWSAVYRDNRHTYVAVVSPKEPPANLMPVQRTHTGSVPMDVLERDLEDVEILLETLEAEREALTRWIYLLQRSVAGIADQDSLKSVADQTMDRQEIFAVQGWVAERDAKLLEGFAMEQGMVLQLLQPETNELPPTYLDNPNSVAGGEEVVHFFQMPGYRGWDPSRVVFFSFVTFFALIMSDAGYSLLLGGILAFYWKRMGTTQSLRRLRVMGVALTLAGVVWGVLVGSYFGAPPPSWLAPAKVMDLNDFDSMMMLSISIGAGHLILGNLMMAWVRRKERTRWGPLGWAIAIASILWGWLSGFTVIHWLGAGLGLVMVFLFTTETSGWGLKRLLSGLLALTNVTKLFGDVLSYLRLFALGLASASLAVTFNQLAVDVAVALPGIGLLLKVLILLTGHLLNFVLTVISGVIHGLRLNLIEFYNWSLADEGYAFQPFAKREVLPWIT</sequence>
<dbReference type="PANTHER" id="PTHR11629:SF63">
    <property type="entry name" value="V-TYPE PROTON ATPASE SUBUNIT A"/>
    <property type="match status" value="1"/>
</dbReference>
<comment type="subcellular location">
    <subcellularLocation>
        <location evidence="1">Membrane</location>
        <topology evidence="1">Multi-pass membrane protein</topology>
    </subcellularLocation>
</comment>
<evidence type="ECO:0000256" key="8">
    <source>
        <dbReference type="SAM" id="Coils"/>
    </source>
</evidence>
<feature type="transmembrane region" description="Helical" evidence="9">
    <location>
        <begin position="316"/>
        <end position="346"/>
    </location>
</feature>
<keyword evidence="6" id="KW-0406">Ion transport</keyword>
<dbReference type="OrthoDB" id="9803814at2"/>
<feature type="transmembrane region" description="Helical" evidence="9">
    <location>
        <begin position="432"/>
        <end position="449"/>
    </location>
</feature>
<keyword evidence="8" id="KW-0175">Coiled coil</keyword>
<feature type="coiled-coil region" evidence="8">
    <location>
        <begin position="189"/>
        <end position="216"/>
    </location>
</feature>